<organism evidence="1 2">
    <name type="scientific">Coniosporium uncinatum</name>
    <dbReference type="NCBI Taxonomy" id="93489"/>
    <lineage>
        <taxon>Eukaryota</taxon>
        <taxon>Fungi</taxon>
        <taxon>Dikarya</taxon>
        <taxon>Ascomycota</taxon>
        <taxon>Pezizomycotina</taxon>
        <taxon>Dothideomycetes</taxon>
        <taxon>Dothideomycetes incertae sedis</taxon>
        <taxon>Coniosporium</taxon>
    </lineage>
</organism>
<accession>A0ACC3DE25</accession>
<comment type="caution">
    <text evidence="1">The sequence shown here is derived from an EMBL/GenBank/DDBJ whole genome shotgun (WGS) entry which is preliminary data.</text>
</comment>
<dbReference type="Proteomes" id="UP001186974">
    <property type="component" value="Unassembled WGS sequence"/>
</dbReference>
<dbReference type="EMBL" id="JAWDJW010006074">
    <property type="protein sequence ID" value="KAK3065997.1"/>
    <property type="molecule type" value="Genomic_DNA"/>
</dbReference>
<sequence length="337" mass="35809">RREEIIRRNRLEIVRRAQEEGVAVDLDELAAVGNDLDEEGRRRTQYADRSDRTRNFDDIVGSDGMLKARSVVDEGPASSSGAAAGPSEGVRQRTKGERGMAQGASFANPFIEEDMGGLILDQTETEASAPSVSESAPSLIDMSQPDEPIPEGVATPRQTSLERSAILVAEDPPVSLPVSTLEHEMSLLLEREAIDSAQWAEQSNSGLFQDQTSSFHSTASDRSNTSDPFSSLHELNTDAGSQSPSILSMSPIIPAGMDVTPPAEDQSLQDGFTTAGSVVGSERDVDMLSDTGSSDTEDFSEVAGIRTPSEASWTDVESLSGSEYGYHQGPGNGNGGA</sequence>
<evidence type="ECO:0000313" key="1">
    <source>
        <dbReference type="EMBL" id="KAK3065997.1"/>
    </source>
</evidence>
<keyword evidence="2" id="KW-1185">Reference proteome</keyword>
<proteinExistence type="predicted"/>
<feature type="non-terminal residue" evidence="1">
    <location>
        <position position="1"/>
    </location>
</feature>
<gene>
    <name evidence="1" type="ORF">LTS18_002143</name>
</gene>
<name>A0ACC3DE25_9PEZI</name>
<reference evidence="1" key="1">
    <citation type="submission" date="2024-09" db="EMBL/GenBank/DDBJ databases">
        <title>Black Yeasts Isolated from many extreme environments.</title>
        <authorList>
            <person name="Coleine C."/>
            <person name="Stajich J.E."/>
            <person name="Selbmann L."/>
        </authorList>
    </citation>
    <scope>NUCLEOTIDE SEQUENCE</scope>
    <source>
        <strain evidence="1">CCFEE 5737</strain>
    </source>
</reference>
<feature type="non-terminal residue" evidence="1">
    <location>
        <position position="337"/>
    </location>
</feature>
<evidence type="ECO:0000313" key="2">
    <source>
        <dbReference type="Proteomes" id="UP001186974"/>
    </source>
</evidence>
<protein>
    <submittedName>
        <fullName evidence="1">Uncharacterized protein</fullName>
    </submittedName>
</protein>